<dbReference type="Pfam" id="PF08450">
    <property type="entry name" value="SGL"/>
    <property type="match status" value="1"/>
</dbReference>
<evidence type="ECO:0000313" key="4">
    <source>
        <dbReference type="Proteomes" id="UP000184290"/>
    </source>
</evidence>
<dbReference type="EMBL" id="FQZC01000001">
    <property type="protein sequence ID" value="SHI61824.1"/>
    <property type="molecule type" value="Genomic_DNA"/>
</dbReference>
<dbReference type="SUPFAM" id="SSF63829">
    <property type="entry name" value="Calcium-dependent phosphotriesterase"/>
    <property type="match status" value="1"/>
</dbReference>
<dbReference type="Gene3D" id="2.120.10.30">
    <property type="entry name" value="TolB, C-terminal domain"/>
    <property type="match status" value="1"/>
</dbReference>
<keyword evidence="4" id="KW-1185">Reference proteome</keyword>
<evidence type="ECO:0000313" key="3">
    <source>
        <dbReference type="EMBL" id="SHI61824.1"/>
    </source>
</evidence>
<dbReference type="PANTHER" id="PTHR10907:SF47">
    <property type="entry name" value="REGUCALCIN"/>
    <property type="match status" value="1"/>
</dbReference>
<comment type="similarity">
    <text evidence="1">Belongs to the SMP-30/CGR1 family.</text>
</comment>
<dbReference type="InterPro" id="IPR005511">
    <property type="entry name" value="SMP-30"/>
</dbReference>
<organism evidence="3 4">
    <name type="scientific">Aureimonas altamirensis DSM 21988</name>
    <dbReference type="NCBI Taxonomy" id="1121026"/>
    <lineage>
        <taxon>Bacteria</taxon>
        <taxon>Pseudomonadati</taxon>
        <taxon>Pseudomonadota</taxon>
        <taxon>Alphaproteobacteria</taxon>
        <taxon>Hyphomicrobiales</taxon>
        <taxon>Aurantimonadaceae</taxon>
        <taxon>Aureimonas</taxon>
    </lineage>
</organism>
<reference evidence="3 4" key="1">
    <citation type="submission" date="2016-11" db="EMBL/GenBank/DDBJ databases">
        <authorList>
            <person name="Varghese N."/>
            <person name="Submissions S."/>
        </authorList>
    </citation>
    <scope>NUCLEOTIDE SEQUENCE [LARGE SCALE GENOMIC DNA]</scope>
    <source>
        <strain evidence="3 4">DSM 21988</strain>
    </source>
</reference>
<dbReference type="Proteomes" id="UP000184290">
    <property type="component" value="Unassembled WGS sequence"/>
</dbReference>
<dbReference type="PRINTS" id="PR01790">
    <property type="entry name" value="SMP30FAMILY"/>
</dbReference>
<dbReference type="RefSeq" id="WP_060601220.1">
    <property type="nucleotide sequence ID" value="NZ_FQZC01000001.1"/>
</dbReference>
<sequence length="292" mass="32175">MRIEVLLDVKTTLGEGPLWDAEQERLYFIDSFDGRVFRTTVDGGEIRAWDVPGKIGSMALRKDGEGAIVSLQQGFHALDFKSGDCDLIHDPEPDSPANRINDGKVDRRGRFFAGSMDTMEEGPFGALYRLDPDFSVHRIDTDIICSNGPCFSPDDKTFYFADTWTGEIWAYDYDIETGTASNRRTFARVDTSRGGAADGSTVDAEGCLWNALVYDGRLVRYTPDGAVDRIVDMPVKKVTSVMFGGPNLDILFVTSMAKPPLPRFPGDGVQRGSLFALHDLGVRGLPEPRFGA</sequence>
<feature type="domain" description="SMP-30/Gluconolactonase/LRE-like region" evidence="2">
    <location>
        <begin position="13"/>
        <end position="256"/>
    </location>
</feature>
<evidence type="ECO:0000256" key="1">
    <source>
        <dbReference type="ARBA" id="ARBA00008853"/>
    </source>
</evidence>
<accession>A0ABY1I7G5</accession>
<dbReference type="InterPro" id="IPR013658">
    <property type="entry name" value="SGL"/>
</dbReference>
<gene>
    <name evidence="3" type="ORF">SAMN02745911_0671</name>
</gene>
<dbReference type="InterPro" id="IPR011042">
    <property type="entry name" value="6-blade_b-propeller_TolB-like"/>
</dbReference>
<proteinExistence type="inferred from homology"/>
<evidence type="ECO:0000259" key="2">
    <source>
        <dbReference type="Pfam" id="PF08450"/>
    </source>
</evidence>
<protein>
    <submittedName>
        <fullName evidence="3">Sugar lactone lactonase YvrE</fullName>
    </submittedName>
</protein>
<dbReference type="PANTHER" id="PTHR10907">
    <property type="entry name" value="REGUCALCIN"/>
    <property type="match status" value="1"/>
</dbReference>
<name>A0ABY1I7G5_9HYPH</name>
<comment type="caution">
    <text evidence="3">The sequence shown here is derived from an EMBL/GenBank/DDBJ whole genome shotgun (WGS) entry which is preliminary data.</text>
</comment>